<protein>
    <submittedName>
        <fullName evidence="1">Uncharacterized protein</fullName>
    </submittedName>
</protein>
<evidence type="ECO:0000313" key="1">
    <source>
        <dbReference type="EMBL" id="KAF7412114.1"/>
    </source>
</evidence>
<name>A0A834NLB9_VESVU</name>
<sequence length="85" mass="10054">MIVPAIKLINQNFPLNAKWSPRKWRNKPQEFNEHSNHRSTLAKIYSVFYNVNAFWYLKPSGQGLNVEKEKVEVEVEVEVEMEGYD</sequence>
<dbReference type="AlphaFoldDB" id="A0A834NLB9"/>
<dbReference type="Proteomes" id="UP000614350">
    <property type="component" value="Unassembled WGS sequence"/>
</dbReference>
<dbReference type="EMBL" id="JACSEA010000001">
    <property type="protein sequence ID" value="KAF7412114.1"/>
    <property type="molecule type" value="Genomic_DNA"/>
</dbReference>
<reference evidence="1" key="1">
    <citation type="journal article" date="2020" name="G3 (Bethesda)">
        <title>High-Quality Assemblies for Three Invasive Social Wasps from the &lt;i&gt;Vespula&lt;/i&gt; Genus.</title>
        <authorList>
            <person name="Harrop T.W.R."/>
            <person name="Guhlin J."/>
            <person name="McLaughlin G.M."/>
            <person name="Permina E."/>
            <person name="Stockwell P."/>
            <person name="Gilligan J."/>
            <person name="Le Lec M.F."/>
            <person name="Gruber M.A.M."/>
            <person name="Quinn O."/>
            <person name="Lovegrove M."/>
            <person name="Duncan E.J."/>
            <person name="Remnant E.J."/>
            <person name="Van Eeckhoven J."/>
            <person name="Graham B."/>
            <person name="Knapp R.A."/>
            <person name="Langford K.W."/>
            <person name="Kronenberg Z."/>
            <person name="Press M.O."/>
            <person name="Eacker S.M."/>
            <person name="Wilson-Rankin E.E."/>
            <person name="Purcell J."/>
            <person name="Lester P.J."/>
            <person name="Dearden P.K."/>
        </authorList>
    </citation>
    <scope>NUCLEOTIDE SEQUENCE</scope>
    <source>
        <strain evidence="1">Marl-1</strain>
    </source>
</reference>
<evidence type="ECO:0000313" key="2">
    <source>
        <dbReference type="Proteomes" id="UP000614350"/>
    </source>
</evidence>
<gene>
    <name evidence="1" type="ORF">HZH66_001010</name>
</gene>
<accession>A0A834NLB9</accession>
<organism evidence="1 2">
    <name type="scientific">Vespula vulgaris</name>
    <name type="common">Yellow jacket</name>
    <name type="synonym">Wasp</name>
    <dbReference type="NCBI Taxonomy" id="7454"/>
    <lineage>
        <taxon>Eukaryota</taxon>
        <taxon>Metazoa</taxon>
        <taxon>Ecdysozoa</taxon>
        <taxon>Arthropoda</taxon>
        <taxon>Hexapoda</taxon>
        <taxon>Insecta</taxon>
        <taxon>Pterygota</taxon>
        <taxon>Neoptera</taxon>
        <taxon>Endopterygota</taxon>
        <taxon>Hymenoptera</taxon>
        <taxon>Apocrita</taxon>
        <taxon>Aculeata</taxon>
        <taxon>Vespoidea</taxon>
        <taxon>Vespidae</taxon>
        <taxon>Vespinae</taxon>
        <taxon>Vespula</taxon>
    </lineage>
</organism>
<keyword evidence="2" id="KW-1185">Reference proteome</keyword>
<proteinExistence type="predicted"/>
<comment type="caution">
    <text evidence="1">The sequence shown here is derived from an EMBL/GenBank/DDBJ whole genome shotgun (WGS) entry which is preliminary data.</text>
</comment>